<evidence type="ECO:0000256" key="7">
    <source>
        <dbReference type="RuleBase" id="RU362078"/>
    </source>
</evidence>
<evidence type="ECO:0000313" key="8">
    <source>
        <dbReference type="EMBL" id="MCU5746466.1"/>
    </source>
</evidence>
<keyword evidence="5 7" id="KW-0044">Antibiotic</keyword>
<comment type="function">
    <text evidence="7">Lanthionine-containing peptide antibiotic (lantibiotic) active on Gram-positive bacteria. The bactericidal activity of lantibiotics is based on depolarization of energized bacterial cytoplasmic membranes, initiated by the formation of aqueous transmembrane pores.</text>
</comment>
<evidence type="ECO:0000256" key="5">
    <source>
        <dbReference type="ARBA" id="ARBA00023022"/>
    </source>
</evidence>
<evidence type="ECO:0000256" key="1">
    <source>
        <dbReference type="ARBA" id="ARBA00009379"/>
    </source>
</evidence>
<name>A0ABT2QR61_9STAP</name>
<gene>
    <name evidence="8" type="ORF">N9R04_07005</name>
</gene>
<dbReference type="InterPro" id="IPR007682">
    <property type="entry name" value="Lantibiotic_typ-A_Lactobact"/>
</dbReference>
<evidence type="ECO:0000256" key="6">
    <source>
        <dbReference type="ARBA" id="ARBA00023048"/>
    </source>
</evidence>
<comment type="caution">
    <text evidence="8">The sequence shown here is derived from an EMBL/GenBank/DDBJ whole genome shotgun (WGS) entry which is preliminary data.</text>
</comment>
<reference evidence="8 9" key="1">
    <citation type="journal article" date="2023" name="Int. J. Syst. Evol. Microbiol.">
        <title>Streptococcus sciuri sp. nov., Staphylococcus marylandisciuri sp. nov. and Staphylococcus americanisciuri sp. nov., isolated from faeces of eastern grey squirrel (Sciurus carolinensis).</title>
        <authorList>
            <person name="Volokhov D.V."/>
            <person name="Zagorodnyaya T.A."/>
            <person name="Furtak V.A."/>
            <person name="Nattanmai G."/>
            <person name="Randall L."/>
            <person name="Jose S."/>
            <person name="Gao Y."/>
            <person name="Eisenberg T."/>
            <person name="Delmonte P."/>
            <person name="Blom J."/>
            <person name="Mitchell K.K."/>
        </authorList>
    </citation>
    <scope>NUCLEOTIDE SEQUENCE [LARGE SCALE GENOMIC DNA]</scope>
    <source>
        <strain evidence="8 9">SQ8-PEA</strain>
    </source>
</reference>
<sequence length="61" mass="7003">MKDSKIMRDSEVVSLLEEVQEDELNEILGAKKKKKRKSGVIPTVSHECHMNSFQFIFTCCS</sequence>
<evidence type="ECO:0000256" key="2">
    <source>
        <dbReference type="ARBA" id="ARBA00022529"/>
    </source>
</evidence>
<dbReference type="RefSeq" id="WP_262856061.1">
    <property type="nucleotide sequence ID" value="NZ_JAOPKZ010000011.1"/>
</dbReference>
<protein>
    <recommendedName>
        <fullName evidence="7">Lantibiotic</fullName>
    </recommendedName>
</protein>
<comment type="PTM">
    <text evidence="7">Maturation of lantibiotics involves the enzymatic conversion of Thr, and Ser into dehydrated AA and the formation of thioether bonds with cysteine. This is followed by membrane translocation and cleavage of the modified precursor.</text>
</comment>
<keyword evidence="2 7" id="KW-0929">Antimicrobial</keyword>
<dbReference type="NCBIfam" id="NF040664">
    <property type="entry name" value="HEC_x9_TCC_lant"/>
    <property type="match status" value="1"/>
</dbReference>
<comment type="similarity">
    <text evidence="1 7">Belongs to the type A lantibiotic family.</text>
</comment>
<dbReference type="Pfam" id="PF04604">
    <property type="entry name" value="L_biotic_typeA"/>
    <property type="match status" value="1"/>
</dbReference>
<keyword evidence="3" id="KW-0883">Thioether bond</keyword>
<proteinExistence type="inferred from homology"/>
<evidence type="ECO:0000313" key="9">
    <source>
        <dbReference type="Proteomes" id="UP001209553"/>
    </source>
</evidence>
<keyword evidence="4 7" id="KW-0425">Lantibiotic</keyword>
<dbReference type="EMBL" id="JAOPKZ010000011">
    <property type="protein sequence ID" value="MCU5746466.1"/>
    <property type="molecule type" value="Genomic_DNA"/>
</dbReference>
<accession>A0ABT2QR61</accession>
<keyword evidence="6 7" id="KW-0078">Bacteriocin</keyword>
<keyword evidence="9" id="KW-1185">Reference proteome</keyword>
<organism evidence="8 9">
    <name type="scientific">Staphylococcus marylandisciuri</name>
    <dbReference type="NCBI Taxonomy" id="2981529"/>
    <lineage>
        <taxon>Bacteria</taxon>
        <taxon>Bacillati</taxon>
        <taxon>Bacillota</taxon>
        <taxon>Bacilli</taxon>
        <taxon>Bacillales</taxon>
        <taxon>Staphylococcaceae</taxon>
        <taxon>Staphylococcus</taxon>
    </lineage>
</organism>
<evidence type="ECO:0000256" key="4">
    <source>
        <dbReference type="ARBA" id="ARBA00022789"/>
    </source>
</evidence>
<dbReference type="Proteomes" id="UP001209553">
    <property type="component" value="Unassembled WGS sequence"/>
</dbReference>
<evidence type="ECO:0000256" key="3">
    <source>
        <dbReference type="ARBA" id="ARBA00022784"/>
    </source>
</evidence>